<evidence type="ECO:0000313" key="2">
    <source>
        <dbReference type="EMBL" id="KZP14757.1"/>
    </source>
</evidence>
<sequence>MASKRVLCDHCGVYMTQEREREHRLALQPYNEDERPLAPPPKIKRVITADSDDEDGTTSEPSFKPSALYNINRGFTIGNDGWLEHDEADPAAEREDQVLEDAVAAWAHGVMDADGSEDGEDQEERPYTRLEDSDSEDDKNRVYDWASIEAGRGLSALERLGENYECEAASIACAFKTRSHSTDAAFKIAAVTFPQDPKLPSLHAI</sequence>
<feature type="region of interest" description="Disordered" evidence="1">
    <location>
        <begin position="111"/>
        <end position="138"/>
    </location>
</feature>
<feature type="compositionally biased region" description="Basic and acidic residues" evidence="1">
    <location>
        <begin position="124"/>
        <end position="138"/>
    </location>
</feature>
<name>A0A166DIN3_9AGAM</name>
<reference evidence="2 3" key="1">
    <citation type="journal article" date="2016" name="Mol. Biol. Evol.">
        <title>Comparative Genomics of Early-Diverging Mushroom-Forming Fungi Provides Insights into the Origins of Lignocellulose Decay Capabilities.</title>
        <authorList>
            <person name="Nagy L.G."/>
            <person name="Riley R."/>
            <person name="Tritt A."/>
            <person name="Adam C."/>
            <person name="Daum C."/>
            <person name="Floudas D."/>
            <person name="Sun H."/>
            <person name="Yadav J.S."/>
            <person name="Pangilinan J."/>
            <person name="Larsson K.H."/>
            <person name="Matsuura K."/>
            <person name="Barry K."/>
            <person name="Labutti K."/>
            <person name="Kuo R."/>
            <person name="Ohm R.A."/>
            <person name="Bhattacharya S.S."/>
            <person name="Shirouzu T."/>
            <person name="Yoshinaga Y."/>
            <person name="Martin F.M."/>
            <person name="Grigoriev I.V."/>
            <person name="Hibbett D.S."/>
        </authorList>
    </citation>
    <scope>NUCLEOTIDE SEQUENCE [LARGE SCALE GENOMIC DNA]</scope>
    <source>
        <strain evidence="2 3">CBS 109695</strain>
    </source>
</reference>
<dbReference type="Proteomes" id="UP000076532">
    <property type="component" value="Unassembled WGS sequence"/>
</dbReference>
<accession>A0A166DIN3</accession>
<proteinExistence type="predicted"/>
<evidence type="ECO:0000313" key="3">
    <source>
        <dbReference type="Proteomes" id="UP000076532"/>
    </source>
</evidence>
<protein>
    <submittedName>
        <fullName evidence="2">Uncharacterized protein</fullName>
    </submittedName>
</protein>
<keyword evidence="3" id="KW-1185">Reference proteome</keyword>
<organism evidence="2 3">
    <name type="scientific">Athelia psychrophila</name>
    <dbReference type="NCBI Taxonomy" id="1759441"/>
    <lineage>
        <taxon>Eukaryota</taxon>
        <taxon>Fungi</taxon>
        <taxon>Dikarya</taxon>
        <taxon>Basidiomycota</taxon>
        <taxon>Agaricomycotina</taxon>
        <taxon>Agaricomycetes</taxon>
        <taxon>Agaricomycetidae</taxon>
        <taxon>Atheliales</taxon>
        <taxon>Atheliaceae</taxon>
        <taxon>Athelia</taxon>
    </lineage>
</organism>
<feature type="region of interest" description="Disordered" evidence="1">
    <location>
        <begin position="28"/>
        <end position="65"/>
    </location>
</feature>
<evidence type="ECO:0000256" key="1">
    <source>
        <dbReference type="SAM" id="MobiDB-lite"/>
    </source>
</evidence>
<feature type="compositionally biased region" description="Acidic residues" evidence="1">
    <location>
        <begin position="114"/>
        <end position="123"/>
    </location>
</feature>
<dbReference type="AlphaFoldDB" id="A0A166DIN3"/>
<dbReference type="EMBL" id="KV417612">
    <property type="protein sequence ID" value="KZP14757.1"/>
    <property type="molecule type" value="Genomic_DNA"/>
</dbReference>
<gene>
    <name evidence="2" type="ORF">FIBSPDRAFT_896269</name>
</gene>